<evidence type="ECO:0000256" key="5">
    <source>
        <dbReference type="PIRSR" id="PIRSR640255-2"/>
    </source>
</evidence>
<dbReference type="PANTHER" id="PTHR13966">
    <property type="entry name" value="ENDONUCLEASE RELATED"/>
    <property type="match status" value="1"/>
</dbReference>
<dbReference type="GO" id="GO:0046872">
    <property type="term" value="F:metal ion binding"/>
    <property type="evidence" value="ECO:0007669"/>
    <property type="project" value="UniProtKB-KW"/>
</dbReference>
<keyword evidence="5" id="KW-0479">Metal-binding</keyword>
<name>A0A8S1C410_9INSE</name>
<dbReference type="AlphaFoldDB" id="A0A8S1C410"/>
<dbReference type="Proteomes" id="UP000494165">
    <property type="component" value="Unassembled WGS sequence"/>
</dbReference>
<dbReference type="EMBL" id="CADEPI010000013">
    <property type="protein sequence ID" value="CAB3363862.1"/>
    <property type="molecule type" value="Genomic_DNA"/>
</dbReference>
<feature type="domain" description="DNA/RNA non-specific endonuclease/pyrophosphatase/phosphodiesterase" evidence="7">
    <location>
        <begin position="150"/>
        <end position="394"/>
    </location>
</feature>
<feature type="signal peptide" evidence="6">
    <location>
        <begin position="1"/>
        <end position="17"/>
    </location>
</feature>
<gene>
    <name evidence="8" type="ORF">CLODIP_2_CD09916</name>
</gene>
<dbReference type="GO" id="GO:0005743">
    <property type="term" value="C:mitochondrial inner membrane"/>
    <property type="evidence" value="ECO:0007669"/>
    <property type="project" value="TreeGrafter"/>
</dbReference>
<organism evidence="8 9">
    <name type="scientific">Cloeon dipterum</name>
    <dbReference type="NCBI Taxonomy" id="197152"/>
    <lineage>
        <taxon>Eukaryota</taxon>
        <taxon>Metazoa</taxon>
        <taxon>Ecdysozoa</taxon>
        <taxon>Arthropoda</taxon>
        <taxon>Hexapoda</taxon>
        <taxon>Insecta</taxon>
        <taxon>Pterygota</taxon>
        <taxon>Palaeoptera</taxon>
        <taxon>Ephemeroptera</taxon>
        <taxon>Pisciforma</taxon>
        <taxon>Baetidae</taxon>
        <taxon>Cloeon</taxon>
    </lineage>
</organism>
<feature type="chain" id="PRO_5035920482" description="DNA/RNA non-specific endonuclease/pyrophosphatase/phosphodiesterase domain-containing protein" evidence="6">
    <location>
        <begin position="18"/>
        <end position="411"/>
    </location>
</feature>
<dbReference type="SMART" id="SM00892">
    <property type="entry name" value="Endonuclease_NS"/>
    <property type="match status" value="1"/>
</dbReference>
<dbReference type="Pfam" id="PF01223">
    <property type="entry name" value="Endonuclease_NS"/>
    <property type="match status" value="1"/>
</dbReference>
<feature type="active site" description="Proton acceptor" evidence="4">
    <location>
        <position position="239"/>
    </location>
</feature>
<dbReference type="OrthoDB" id="5960141at2759"/>
<dbReference type="InterPro" id="IPR040255">
    <property type="entry name" value="Non-specific_endonuclease"/>
</dbReference>
<reference evidence="8 9" key="1">
    <citation type="submission" date="2020-04" db="EMBL/GenBank/DDBJ databases">
        <authorList>
            <person name="Alioto T."/>
            <person name="Alioto T."/>
            <person name="Gomez Garrido J."/>
        </authorList>
    </citation>
    <scope>NUCLEOTIDE SEQUENCE [LARGE SCALE GENOMIC DNA]</scope>
</reference>
<keyword evidence="3" id="KW-0378">Hydrolase</keyword>
<dbReference type="GO" id="GO:0000014">
    <property type="term" value="F:single-stranded DNA endodeoxyribonuclease activity"/>
    <property type="evidence" value="ECO:0007669"/>
    <property type="project" value="TreeGrafter"/>
</dbReference>
<evidence type="ECO:0000313" key="8">
    <source>
        <dbReference type="EMBL" id="CAB3363862.1"/>
    </source>
</evidence>
<keyword evidence="2" id="KW-0540">Nuclease</keyword>
<comment type="caution">
    <text evidence="8">The sequence shown here is derived from an EMBL/GenBank/DDBJ whole genome shotgun (WGS) entry which is preliminary data.</text>
</comment>
<protein>
    <recommendedName>
        <fullName evidence="7">DNA/RNA non-specific endonuclease/pyrophosphatase/phosphodiesterase domain-containing protein</fullName>
    </recommendedName>
</protein>
<dbReference type="Gene3D" id="3.40.570.10">
    <property type="entry name" value="Extracellular Endonuclease, subunit A"/>
    <property type="match status" value="1"/>
</dbReference>
<dbReference type="GO" id="GO:0004521">
    <property type="term" value="F:RNA endonuclease activity"/>
    <property type="evidence" value="ECO:0007669"/>
    <property type="project" value="TreeGrafter"/>
</dbReference>
<evidence type="ECO:0000256" key="6">
    <source>
        <dbReference type="SAM" id="SignalP"/>
    </source>
</evidence>
<dbReference type="SUPFAM" id="SSF54060">
    <property type="entry name" value="His-Me finger endonucleases"/>
    <property type="match status" value="1"/>
</dbReference>
<dbReference type="InterPro" id="IPR001604">
    <property type="entry name" value="Endo_G_ENPP1-like_dom"/>
</dbReference>
<evidence type="ECO:0000256" key="4">
    <source>
        <dbReference type="PIRSR" id="PIRSR640255-1"/>
    </source>
</evidence>
<dbReference type="InterPro" id="IPR044925">
    <property type="entry name" value="His-Me_finger_sf"/>
</dbReference>
<dbReference type="GO" id="GO:0005634">
    <property type="term" value="C:nucleus"/>
    <property type="evidence" value="ECO:0007669"/>
    <property type="project" value="TreeGrafter"/>
</dbReference>
<evidence type="ECO:0000256" key="1">
    <source>
        <dbReference type="ARBA" id="ARBA00010052"/>
    </source>
</evidence>
<dbReference type="InterPro" id="IPR044929">
    <property type="entry name" value="DNA/RNA_non-sp_Endonuclease_sf"/>
</dbReference>
<accession>A0A8S1C410</accession>
<comment type="similarity">
    <text evidence="1">Belongs to the DNA/RNA non-specific endonuclease family.</text>
</comment>
<dbReference type="FunFam" id="3.40.570.10:FF:000007">
    <property type="entry name" value="Alkaline nuclease"/>
    <property type="match status" value="1"/>
</dbReference>
<keyword evidence="6" id="KW-0732">Signal</keyword>
<evidence type="ECO:0000256" key="2">
    <source>
        <dbReference type="ARBA" id="ARBA00022722"/>
    </source>
</evidence>
<proteinExistence type="inferred from homology"/>
<feature type="binding site" evidence="5">
    <location>
        <position position="269"/>
    </location>
    <ligand>
        <name>Mg(2+)</name>
        <dbReference type="ChEBI" id="CHEBI:18420"/>
        <note>catalytic</note>
    </ligand>
</feature>
<evidence type="ECO:0000259" key="7">
    <source>
        <dbReference type="SMART" id="SM00892"/>
    </source>
</evidence>
<sequence>MVRKIVALLALLALAQARTFQKGARADCTWSINNDLPTTQALYIDPNGPLNIHGFWHPQSGDIVTVPEGGQVLFACPGGTLTGPGTAEALLTCSGGSSFADENGNTYTFGSLSCSRDPFHTARKVNGVSCEITGEYSLIEIGFELSTGVFYPIIEICFNDATADSLYSKYTQTPAIGGYQSGYPRPGFVQGEFYPGIVDVDYQYSRTGQTDAVAQAVGSASLAGQYIQSSGDYFLSRGHMTAKADFVYGSHHRATFWFLNVAPQWQTVNGGNWNNLEMSTRSFADTHPNDLTVYTGTHGVTTLPDVNGNEVPIYIAYDANGNGLLRVPAFYWRVVYDETTQQGVAFVGLNNPYIDSPGSDFYLCPDVCSQISWINWQPTNQVLGYAYCCEIGALAQYVEEIPSLTVSGLLT</sequence>
<dbReference type="GO" id="GO:0003676">
    <property type="term" value="F:nucleic acid binding"/>
    <property type="evidence" value="ECO:0007669"/>
    <property type="project" value="InterPro"/>
</dbReference>
<dbReference type="GO" id="GO:0006309">
    <property type="term" value="P:apoptotic DNA fragmentation"/>
    <property type="evidence" value="ECO:0007669"/>
    <property type="project" value="TreeGrafter"/>
</dbReference>
<dbReference type="PANTHER" id="PTHR13966:SF19">
    <property type="entry name" value="NUCLEASE EXOG, MITOCHONDRIAL"/>
    <property type="match status" value="1"/>
</dbReference>
<keyword evidence="3" id="KW-0255">Endonuclease</keyword>
<evidence type="ECO:0000256" key="3">
    <source>
        <dbReference type="ARBA" id="ARBA00022759"/>
    </source>
</evidence>
<keyword evidence="9" id="KW-1185">Reference proteome</keyword>
<evidence type="ECO:0000313" key="9">
    <source>
        <dbReference type="Proteomes" id="UP000494165"/>
    </source>
</evidence>